<organism evidence="2 3">
    <name type="scientific">Pedobacter puniceum</name>
    <dbReference type="NCBI Taxonomy" id="2666136"/>
    <lineage>
        <taxon>Bacteria</taxon>
        <taxon>Pseudomonadati</taxon>
        <taxon>Bacteroidota</taxon>
        <taxon>Sphingobacteriia</taxon>
        <taxon>Sphingobacteriales</taxon>
        <taxon>Sphingobacteriaceae</taxon>
        <taxon>Pedobacter</taxon>
    </lineage>
</organism>
<dbReference type="Proteomes" id="UP000462931">
    <property type="component" value="Unassembled WGS sequence"/>
</dbReference>
<dbReference type="Gene3D" id="3.30.420.40">
    <property type="match status" value="3"/>
</dbReference>
<evidence type="ECO:0000313" key="2">
    <source>
        <dbReference type="EMBL" id="MRX47665.1"/>
    </source>
</evidence>
<dbReference type="PANTHER" id="PTHR18964:SF149">
    <property type="entry name" value="BIFUNCTIONAL UDP-N-ACETYLGLUCOSAMINE 2-EPIMERASE_N-ACETYLMANNOSAMINE KINASE"/>
    <property type="match status" value="1"/>
</dbReference>
<dbReference type="Pfam" id="PF00480">
    <property type="entry name" value="ROK"/>
    <property type="match status" value="2"/>
</dbReference>
<dbReference type="InterPro" id="IPR043129">
    <property type="entry name" value="ATPase_NBD"/>
</dbReference>
<dbReference type="SUPFAM" id="SSF53067">
    <property type="entry name" value="Actin-like ATPase domain"/>
    <property type="match status" value="1"/>
</dbReference>
<evidence type="ECO:0000313" key="3">
    <source>
        <dbReference type="Proteomes" id="UP000462931"/>
    </source>
</evidence>
<keyword evidence="3" id="KW-1185">Reference proteome</keyword>
<protein>
    <submittedName>
        <fullName evidence="2">ROK family protein</fullName>
    </submittedName>
</protein>
<dbReference type="EMBL" id="WKJI01000002">
    <property type="protein sequence ID" value="MRX47665.1"/>
    <property type="molecule type" value="Genomic_DNA"/>
</dbReference>
<proteinExistence type="inferred from homology"/>
<accession>A0A7K0FQB7</accession>
<evidence type="ECO:0000256" key="1">
    <source>
        <dbReference type="ARBA" id="ARBA00006479"/>
    </source>
</evidence>
<dbReference type="AlphaFoldDB" id="A0A7K0FQB7"/>
<dbReference type="InterPro" id="IPR000600">
    <property type="entry name" value="ROK"/>
</dbReference>
<name>A0A7K0FQB7_9SPHI</name>
<dbReference type="RefSeq" id="WP_154287767.1">
    <property type="nucleotide sequence ID" value="NZ_WKJI01000002.1"/>
</dbReference>
<comment type="caution">
    <text evidence="2">The sequence shown here is derived from an EMBL/GenBank/DDBJ whole genome shotgun (WGS) entry which is preliminary data.</text>
</comment>
<sequence length="292" mass="32435">MKSTSHIVISADVGGSHITTALVNITQQSLIQETLIRERVNPLGTPEEIIDNWSSCIFRTIKGYEHQVKHFGIAMPGPFDYEKGISKIKNVAKFDALYGLNVKEMLAKKLGVTTSQIKMMNDAGCFLQGEVYAGSAKGFNHVIGLTLGTGLGTARYHYGVGDDANLWCMPFKNSIAEDYISTRWFVNRYQELSGLSIKDVKALAEIYETDEFAKSIFEEFGLNLALFIEEFIKKDNPEVVIIGGNIANAFHLFKDEMIKHFNKSKINTNINLSKLNEVAALLGAANLWANTN</sequence>
<gene>
    <name evidence="2" type="ORF">GJJ64_10715</name>
</gene>
<dbReference type="PANTHER" id="PTHR18964">
    <property type="entry name" value="ROK (REPRESSOR, ORF, KINASE) FAMILY"/>
    <property type="match status" value="1"/>
</dbReference>
<comment type="similarity">
    <text evidence="1">Belongs to the ROK (NagC/XylR) family.</text>
</comment>
<reference evidence="2 3" key="1">
    <citation type="submission" date="2019-11" db="EMBL/GenBank/DDBJ databases">
        <authorList>
            <person name="Cheng Q."/>
            <person name="Yang Z."/>
        </authorList>
    </citation>
    <scope>NUCLEOTIDE SEQUENCE [LARGE SCALE GENOMIC DNA]</scope>
    <source>
        <strain evidence="2 3">HX-22-1</strain>
    </source>
</reference>
<dbReference type="CDD" id="cd23763">
    <property type="entry name" value="ASKHA_ATPase_ROK"/>
    <property type="match status" value="1"/>
</dbReference>